<sequence>MKVTLFVHRYGSPRWCRCHRGWQPRRTCAAWQPTPRAGPSRHRLQCLNKFGDVAPGRTGFQNSDSLRRRVVQQLGESAEPMR</sequence>
<evidence type="ECO:0000313" key="1">
    <source>
        <dbReference type="EMBL" id="OPC76658.1"/>
    </source>
</evidence>
<gene>
    <name evidence="1" type="ORF">B4N89_45035</name>
</gene>
<comment type="caution">
    <text evidence="1">The sequence shown here is derived from an EMBL/GenBank/DDBJ whole genome shotgun (WGS) entry which is preliminary data.</text>
</comment>
<accession>A0A1T3NIP1</accession>
<protein>
    <submittedName>
        <fullName evidence="1">Uncharacterized protein</fullName>
    </submittedName>
</protein>
<organism evidence="1 2">
    <name type="scientific">Embleya scabrispora</name>
    <dbReference type="NCBI Taxonomy" id="159449"/>
    <lineage>
        <taxon>Bacteria</taxon>
        <taxon>Bacillati</taxon>
        <taxon>Actinomycetota</taxon>
        <taxon>Actinomycetes</taxon>
        <taxon>Kitasatosporales</taxon>
        <taxon>Streptomycetaceae</taxon>
        <taxon>Embleya</taxon>
    </lineage>
</organism>
<keyword evidence="2" id="KW-1185">Reference proteome</keyword>
<evidence type="ECO:0000313" key="2">
    <source>
        <dbReference type="Proteomes" id="UP000190037"/>
    </source>
</evidence>
<dbReference type="AlphaFoldDB" id="A0A1T3NIP1"/>
<name>A0A1T3NIP1_9ACTN</name>
<dbReference type="STRING" id="159449.B4N89_45035"/>
<proteinExistence type="predicted"/>
<reference evidence="1 2" key="1">
    <citation type="submission" date="2017-03" db="EMBL/GenBank/DDBJ databases">
        <title>Draft genome sequence of Streptomyces scabrisporus NF3, endophyte isolated from Amphipterygium adstringens.</title>
        <authorList>
            <person name="Vazquez M."/>
            <person name="Ceapa C.D."/>
            <person name="Rodriguez Luna D."/>
            <person name="Sanchez Esquivel S."/>
        </authorList>
    </citation>
    <scope>NUCLEOTIDE SEQUENCE [LARGE SCALE GENOMIC DNA]</scope>
    <source>
        <strain evidence="1 2">NF3</strain>
    </source>
</reference>
<dbReference type="EMBL" id="MWQN01000005">
    <property type="protein sequence ID" value="OPC76658.1"/>
    <property type="molecule type" value="Genomic_DNA"/>
</dbReference>
<dbReference type="Proteomes" id="UP000190037">
    <property type="component" value="Unassembled WGS sequence"/>
</dbReference>